<dbReference type="InterPro" id="IPR043128">
    <property type="entry name" value="Rev_trsase/Diguanyl_cyclase"/>
</dbReference>
<feature type="region of interest" description="Disordered" evidence="1">
    <location>
        <begin position="194"/>
        <end position="233"/>
    </location>
</feature>
<protein>
    <recommendedName>
        <fullName evidence="2">GGDEF domain-containing protein</fullName>
    </recommendedName>
</protein>
<dbReference type="RefSeq" id="WP_281904884.1">
    <property type="nucleotide sequence ID" value="NZ_BSDI01000074.1"/>
</dbReference>
<accession>A0ABQ5R8V1</accession>
<sequence length="233" mass="25091">MSTLIRLGATAVLGFVVGWLTAARRVSDLNAMLRVADYLAGHDRLTGLPNRYVAAQAFTGWEVIGQPITVVLLDLDGFKQVNDVHGHYVGDELLRVVAERLAPIATARGGLAARLAGDEFLILLPSQHDADVPIGQILAAVAEPVVLRGDEGTIVIAPRASAGIAAFDGEHGTFDTLLHHADVALYHAKGRQGGFRTYRPPMRMPRNASRHGPRLRDTRRHAAPGQQDGPVDR</sequence>
<keyword evidence="4" id="KW-1185">Reference proteome</keyword>
<dbReference type="CDD" id="cd01949">
    <property type="entry name" value="GGDEF"/>
    <property type="match status" value="1"/>
</dbReference>
<dbReference type="NCBIfam" id="TIGR00254">
    <property type="entry name" value="GGDEF"/>
    <property type="match status" value="1"/>
</dbReference>
<dbReference type="PROSITE" id="PS50887">
    <property type="entry name" value="GGDEF"/>
    <property type="match status" value="1"/>
</dbReference>
<comment type="caution">
    <text evidence="3">The sequence shown here is derived from an EMBL/GenBank/DDBJ whole genome shotgun (WGS) entry which is preliminary data.</text>
</comment>
<dbReference type="InterPro" id="IPR052155">
    <property type="entry name" value="Biofilm_reg_signaling"/>
</dbReference>
<organism evidence="3 4">
    <name type="scientific">Phytohabitans aurantiacus</name>
    <dbReference type="NCBI Taxonomy" id="3016789"/>
    <lineage>
        <taxon>Bacteria</taxon>
        <taxon>Bacillati</taxon>
        <taxon>Actinomycetota</taxon>
        <taxon>Actinomycetes</taxon>
        <taxon>Micromonosporales</taxon>
        <taxon>Micromonosporaceae</taxon>
    </lineage>
</organism>
<dbReference type="Pfam" id="PF00990">
    <property type="entry name" value="GGDEF"/>
    <property type="match status" value="1"/>
</dbReference>
<evidence type="ECO:0000313" key="3">
    <source>
        <dbReference type="EMBL" id="GLI03008.1"/>
    </source>
</evidence>
<feature type="compositionally biased region" description="Basic residues" evidence="1">
    <location>
        <begin position="208"/>
        <end position="222"/>
    </location>
</feature>
<gene>
    <name evidence="3" type="ORF">Pa4123_82860</name>
</gene>
<reference evidence="3" key="1">
    <citation type="submission" date="2022-12" db="EMBL/GenBank/DDBJ databases">
        <title>New Phytohabitans aurantiacus sp. RD004123 nov., an actinomycete isolated from soil.</title>
        <authorList>
            <person name="Triningsih D.W."/>
            <person name="Harunari E."/>
            <person name="Igarashi Y."/>
        </authorList>
    </citation>
    <scope>NUCLEOTIDE SEQUENCE</scope>
    <source>
        <strain evidence="3">RD004123</strain>
    </source>
</reference>
<name>A0ABQ5R8V1_9ACTN</name>
<proteinExistence type="predicted"/>
<feature type="domain" description="GGDEF" evidence="2">
    <location>
        <begin position="66"/>
        <end position="202"/>
    </location>
</feature>
<dbReference type="PANTHER" id="PTHR44757">
    <property type="entry name" value="DIGUANYLATE CYCLASE DGCP"/>
    <property type="match status" value="1"/>
</dbReference>
<evidence type="ECO:0000256" key="1">
    <source>
        <dbReference type="SAM" id="MobiDB-lite"/>
    </source>
</evidence>
<dbReference type="InterPro" id="IPR000160">
    <property type="entry name" value="GGDEF_dom"/>
</dbReference>
<dbReference type="SUPFAM" id="SSF55073">
    <property type="entry name" value="Nucleotide cyclase"/>
    <property type="match status" value="1"/>
</dbReference>
<dbReference type="InterPro" id="IPR029787">
    <property type="entry name" value="Nucleotide_cyclase"/>
</dbReference>
<dbReference type="PANTHER" id="PTHR44757:SF2">
    <property type="entry name" value="BIOFILM ARCHITECTURE MAINTENANCE PROTEIN MBAA"/>
    <property type="match status" value="1"/>
</dbReference>
<dbReference type="SMART" id="SM00267">
    <property type="entry name" value="GGDEF"/>
    <property type="match status" value="1"/>
</dbReference>
<evidence type="ECO:0000313" key="4">
    <source>
        <dbReference type="Proteomes" id="UP001144280"/>
    </source>
</evidence>
<evidence type="ECO:0000259" key="2">
    <source>
        <dbReference type="PROSITE" id="PS50887"/>
    </source>
</evidence>
<dbReference type="Gene3D" id="3.30.70.270">
    <property type="match status" value="1"/>
</dbReference>
<dbReference type="EMBL" id="BSDI01000074">
    <property type="protein sequence ID" value="GLI03008.1"/>
    <property type="molecule type" value="Genomic_DNA"/>
</dbReference>
<dbReference type="Proteomes" id="UP001144280">
    <property type="component" value="Unassembled WGS sequence"/>
</dbReference>